<dbReference type="InterPro" id="IPR012997">
    <property type="entry name" value="RplA"/>
</dbReference>
<evidence type="ECO:0000313" key="5">
    <source>
        <dbReference type="Proteomes" id="UP001304671"/>
    </source>
</evidence>
<dbReference type="NCBIfam" id="TIGR00413">
    <property type="entry name" value="rlpA"/>
    <property type="match status" value="1"/>
</dbReference>
<dbReference type="InterPro" id="IPR036908">
    <property type="entry name" value="RlpA-like_sf"/>
</dbReference>
<evidence type="ECO:0000259" key="3">
    <source>
        <dbReference type="PROSITE" id="PS51724"/>
    </source>
</evidence>
<dbReference type="EMBL" id="JAYFUL010000060">
    <property type="protein sequence ID" value="MEA5260581.1"/>
    <property type="molecule type" value="Genomic_DNA"/>
</dbReference>
<organism evidence="4 5">
    <name type="scientific">Arcicella aquatica</name>
    <dbReference type="NCBI Taxonomy" id="217141"/>
    <lineage>
        <taxon>Bacteria</taxon>
        <taxon>Pseudomonadati</taxon>
        <taxon>Bacteroidota</taxon>
        <taxon>Cytophagia</taxon>
        <taxon>Cytophagales</taxon>
        <taxon>Flectobacillaceae</taxon>
        <taxon>Arcicella</taxon>
    </lineage>
</organism>
<evidence type="ECO:0000256" key="1">
    <source>
        <dbReference type="RuleBase" id="RU003495"/>
    </source>
</evidence>
<comment type="similarity">
    <text evidence="1">Belongs to the RlpA family.</text>
</comment>
<comment type="caution">
    <text evidence="4">The sequence shown here is derived from an EMBL/GenBank/DDBJ whole genome shotgun (WGS) entry which is preliminary data.</text>
</comment>
<accession>A0ABU5QTZ0</accession>
<dbReference type="CDD" id="cd22268">
    <property type="entry name" value="DPBB_RlpA-like"/>
    <property type="match status" value="1"/>
</dbReference>
<dbReference type="SUPFAM" id="SSF110997">
    <property type="entry name" value="Sporulation related repeat"/>
    <property type="match status" value="1"/>
</dbReference>
<dbReference type="InterPro" id="IPR009009">
    <property type="entry name" value="RlpA-like_DPBB"/>
</dbReference>
<dbReference type="SUPFAM" id="SSF50685">
    <property type="entry name" value="Barwin-like endoglucanases"/>
    <property type="match status" value="1"/>
</dbReference>
<dbReference type="PANTHER" id="PTHR34183:SF8">
    <property type="entry name" value="ENDOLYTIC PEPTIDOGLYCAN TRANSGLYCOSYLASE RLPA-RELATED"/>
    <property type="match status" value="1"/>
</dbReference>
<evidence type="ECO:0000313" key="4">
    <source>
        <dbReference type="EMBL" id="MEA5260581.1"/>
    </source>
</evidence>
<proteinExistence type="inferred from homology"/>
<dbReference type="Pfam" id="PF05036">
    <property type="entry name" value="SPOR"/>
    <property type="match status" value="1"/>
</dbReference>
<evidence type="ECO:0000256" key="2">
    <source>
        <dbReference type="SAM" id="SignalP"/>
    </source>
</evidence>
<dbReference type="RefSeq" id="WP_323253232.1">
    <property type="nucleotide sequence ID" value="NZ_JAYFUL010000060.1"/>
</dbReference>
<keyword evidence="2" id="KW-0732">Signal</keyword>
<keyword evidence="5" id="KW-1185">Reference proteome</keyword>
<feature type="signal peptide" evidence="2">
    <location>
        <begin position="1"/>
        <end position="20"/>
    </location>
</feature>
<dbReference type="InterPro" id="IPR036680">
    <property type="entry name" value="SPOR-like_sf"/>
</dbReference>
<feature type="domain" description="SPOR" evidence="3">
    <location>
        <begin position="192"/>
        <end position="273"/>
    </location>
</feature>
<dbReference type="Proteomes" id="UP001304671">
    <property type="component" value="Unassembled WGS sequence"/>
</dbReference>
<dbReference type="InterPro" id="IPR007730">
    <property type="entry name" value="SPOR-like_dom"/>
</dbReference>
<dbReference type="PROSITE" id="PS51724">
    <property type="entry name" value="SPOR"/>
    <property type="match status" value="1"/>
</dbReference>
<dbReference type="PANTHER" id="PTHR34183">
    <property type="entry name" value="ENDOLYTIC PEPTIDOGLYCAN TRANSGLYCOSYLASE RLPA"/>
    <property type="match status" value="1"/>
</dbReference>
<sequence length="276" mass="31205">MKKIIAYSTLFLLVGTSSFAYRIEQIPTKGFAEEGIARYYAAHLQGKYTSFGEKYDDTQLTASHSRYPLNTIVKVINLENNLTVEVRINDYCKCEEEGRIINLSREAASRLGMMASGKARVRIEVISPNMSSSLNTHKRVSEKIADSIVPDRREVFSKDSGKSYDNNIYVNSVSTTTEVFSPERTYDINGIEKFPKGFAVQVTAVVNLGSLHDLYDELLKMGIYKDEIFIQVTQKESGKLYRLLFGEFASKESANDKTIWLSQHGYTGVVRSHFNL</sequence>
<dbReference type="Pfam" id="PF03330">
    <property type="entry name" value="DPBB_1"/>
    <property type="match status" value="1"/>
</dbReference>
<feature type="chain" id="PRO_5047023501" evidence="2">
    <location>
        <begin position="21"/>
        <end position="276"/>
    </location>
</feature>
<dbReference type="Gene3D" id="3.30.70.1070">
    <property type="entry name" value="Sporulation related repeat"/>
    <property type="match status" value="1"/>
</dbReference>
<reference evidence="4 5" key="1">
    <citation type="submission" date="2023-12" db="EMBL/GenBank/DDBJ databases">
        <title>Novel species of the genus Arcicella isolated from rivers.</title>
        <authorList>
            <person name="Lu H."/>
        </authorList>
    </citation>
    <scope>NUCLEOTIDE SEQUENCE [LARGE SCALE GENOMIC DNA]</scope>
    <source>
        <strain evidence="4 5">LMG 21963</strain>
    </source>
</reference>
<name>A0ABU5QTZ0_9BACT</name>
<gene>
    <name evidence="4" type="ORF">VB264_22480</name>
</gene>
<protein>
    <submittedName>
        <fullName evidence="4">Septal ring lytic transglycosylase RlpA family protein</fullName>
    </submittedName>
</protein>
<dbReference type="Gene3D" id="2.40.40.10">
    <property type="entry name" value="RlpA-like domain"/>
    <property type="match status" value="1"/>
</dbReference>